<comment type="caution">
    <text evidence="3">The sequence shown here is derived from an EMBL/GenBank/DDBJ whole genome shotgun (WGS) entry which is preliminary data.</text>
</comment>
<feature type="domain" description="Enoyl reductase (ER)" evidence="2">
    <location>
        <begin position="53"/>
        <end position="366"/>
    </location>
</feature>
<dbReference type="SUPFAM" id="SSF51735">
    <property type="entry name" value="NAD(P)-binding Rossmann-fold domains"/>
    <property type="match status" value="1"/>
</dbReference>
<feature type="chain" id="PRO_5045644099" evidence="1">
    <location>
        <begin position="24"/>
        <end position="369"/>
    </location>
</feature>
<organism evidence="3 4">
    <name type="scientific">Lysobacter stagni</name>
    <dbReference type="NCBI Taxonomy" id="3045172"/>
    <lineage>
        <taxon>Bacteria</taxon>
        <taxon>Pseudomonadati</taxon>
        <taxon>Pseudomonadota</taxon>
        <taxon>Gammaproteobacteria</taxon>
        <taxon>Lysobacterales</taxon>
        <taxon>Lysobacteraceae</taxon>
        <taxon>Lysobacter</taxon>
    </lineage>
</organism>
<dbReference type="EMBL" id="JASGBI010000001">
    <property type="protein sequence ID" value="MDI9237442.1"/>
    <property type="molecule type" value="Genomic_DNA"/>
</dbReference>
<name>A0ABT6XBC1_9GAMM</name>
<sequence length="369" mass="39851">MKLRRLFAWSAGTVLVLAAGAFAFGWFTSTNACYREAVAPKKPMKAVIRCDYGTADVLRIADVETPVPAAGEVLVNVRVAAVNPLDWHYMRGTPYIMRLGMGLRRPGDIRLGVDFAGTVESVGPGVTRFKPGDAVFGGASGALAHYVLVREDRAIVHKPPELSFEQAATVGIAATTALQGLRDGGRLQPGDRVLINGASGGVGTYAVQIAHSLGAHVTGVCSTRNVALVRSLGADEVIDYKQADYTQGTARYDIILDNVGNRSLGENRRVLKPDGRYVLIGGGGPDDGRWVGPMLKPVGAWMLSWFVSQDMGMRLAHLNASDLGVLRDLMQTRRITPVIDRRYSMRDTADAIRYLETGRARGKVVIEME</sequence>
<evidence type="ECO:0000313" key="4">
    <source>
        <dbReference type="Proteomes" id="UP001321580"/>
    </source>
</evidence>
<dbReference type="InterPro" id="IPR011032">
    <property type="entry name" value="GroES-like_sf"/>
</dbReference>
<dbReference type="InterPro" id="IPR036291">
    <property type="entry name" value="NAD(P)-bd_dom_sf"/>
</dbReference>
<dbReference type="PANTHER" id="PTHR44013">
    <property type="entry name" value="ZINC-TYPE ALCOHOL DEHYDROGENASE-LIKE PROTEIN C16A3.02C"/>
    <property type="match status" value="1"/>
</dbReference>
<keyword evidence="4" id="KW-1185">Reference proteome</keyword>
<feature type="signal peptide" evidence="1">
    <location>
        <begin position="1"/>
        <end position="23"/>
    </location>
</feature>
<dbReference type="RefSeq" id="WP_283210962.1">
    <property type="nucleotide sequence ID" value="NZ_JASGBI010000001.1"/>
</dbReference>
<dbReference type="SUPFAM" id="SSF50129">
    <property type="entry name" value="GroES-like"/>
    <property type="match status" value="1"/>
</dbReference>
<keyword evidence="1" id="KW-0732">Signal</keyword>
<dbReference type="Pfam" id="PF13602">
    <property type="entry name" value="ADH_zinc_N_2"/>
    <property type="match status" value="1"/>
</dbReference>
<dbReference type="InterPro" id="IPR020843">
    <property type="entry name" value="ER"/>
</dbReference>
<dbReference type="Pfam" id="PF08240">
    <property type="entry name" value="ADH_N"/>
    <property type="match status" value="1"/>
</dbReference>
<reference evidence="3 4" key="1">
    <citation type="submission" date="2023-05" db="EMBL/GenBank/DDBJ databases">
        <title>Lysobacter sp. strain LF1 Genome sequencing and assembly.</title>
        <authorList>
            <person name="Jung Y."/>
        </authorList>
    </citation>
    <scope>NUCLEOTIDE SEQUENCE [LARGE SCALE GENOMIC DNA]</scope>
    <source>
        <strain evidence="3 4">LF1</strain>
    </source>
</reference>
<proteinExistence type="predicted"/>
<dbReference type="Proteomes" id="UP001321580">
    <property type="component" value="Unassembled WGS sequence"/>
</dbReference>
<dbReference type="PANTHER" id="PTHR44013:SF1">
    <property type="entry name" value="ZINC-TYPE ALCOHOL DEHYDROGENASE-LIKE PROTEIN C16A3.02C"/>
    <property type="match status" value="1"/>
</dbReference>
<dbReference type="Gene3D" id="3.40.50.720">
    <property type="entry name" value="NAD(P)-binding Rossmann-like Domain"/>
    <property type="match status" value="1"/>
</dbReference>
<dbReference type="CDD" id="cd08267">
    <property type="entry name" value="MDR1"/>
    <property type="match status" value="1"/>
</dbReference>
<dbReference type="InterPro" id="IPR052733">
    <property type="entry name" value="Chloroplast_QOR"/>
</dbReference>
<evidence type="ECO:0000259" key="2">
    <source>
        <dbReference type="SMART" id="SM00829"/>
    </source>
</evidence>
<gene>
    <name evidence="3" type="ORF">QLQ15_00765</name>
</gene>
<dbReference type="Gene3D" id="3.90.180.10">
    <property type="entry name" value="Medium-chain alcohol dehydrogenases, catalytic domain"/>
    <property type="match status" value="1"/>
</dbReference>
<dbReference type="InterPro" id="IPR013154">
    <property type="entry name" value="ADH-like_N"/>
</dbReference>
<dbReference type="SMART" id="SM00829">
    <property type="entry name" value="PKS_ER"/>
    <property type="match status" value="1"/>
</dbReference>
<evidence type="ECO:0000256" key="1">
    <source>
        <dbReference type="SAM" id="SignalP"/>
    </source>
</evidence>
<evidence type="ECO:0000313" key="3">
    <source>
        <dbReference type="EMBL" id="MDI9237442.1"/>
    </source>
</evidence>
<accession>A0ABT6XBC1</accession>
<protein>
    <submittedName>
        <fullName evidence="3">NAD(P)-dependent alcohol dehydrogenase</fullName>
    </submittedName>
</protein>